<dbReference type="EMBL" id="BAABHV010000005">
    <property type="protein sequence ID" value="GAA5048862.1"/>
    <property type="molecule type" value="Genomic_DNA"/>
</dbReference>
<comment type="caution">
    <text evidence="1">The sequence shown here is derived from an EMBL/GenBank/DDBJ whole genome shotgun (WGS) entry which is preliminary data.</text>
</comment>
<reference evidence="2" key="1">
    <citation type="journal article" date="2019" name="Int. J. Syst. Evol. Microbiol.">
        <title>The Global Catalogue of Microorganisms (GCM) 10K type strain sequencing project: providing services to taxonomists for standard genome sequencing and annotation.</title>
        <authorList>
            <consortium name="The Broad Institute Genomics Platform"/>
            <consortium name="The Broad Institute Genome Sequencing Center for Infectious Disease"/>
            <person name="Wu L."/>
            <person name="Ma J."/>
        </authorList>
    </citation>
    <scope>NUCLEOTIDE SEQUENCE [LARGE SCALE GENOMIC DNA]</scope>
    <source>
        <strain evidence="2">JCM 18014</strain>
    </source>
</reference>
<accession>A0ABP9K0Q2</accession>
<dbReference type="Pfam" id="PF19135">
    <property type="entry name" value="DUF5818"/>
    <property type="match status" value="1"/>
</dbReference>
<keyword evidence="2" id="KW-1185">Reference proteome</keyword>
<dbReference type="Proteomes" id="UP001500518">
    <property type="component" value="Unassembled WGS sequence"/>
</dbReference>
<protein>
    <submittedName>
        <fullName evidence="1">Uncharacterized protein</fullName>
    </submittedName>
</protein>
<evidence type="ECO:0000313" key="2">
    <source>
        <dbReference type="Proteomes" id="UP001500518"/>
    </source>
</evidence>
<evidence type="ECO:0000313" key="1">
    <source>
        <dbReference type="EMBL" id="GAA5048862.1"/>
    </source>
</evidence>
<sequence>MDGIQAIMNTNRKRISGRLEHLPRGFAIVTEAGDHWVLDDFEPDNDQIGEEVTAEGEIVGFDRLKVDWLGVLAE</sequence>
<gene>
    <name evidence="1" type="ORF">GCM10023208_06480</name>
</gene>
<dbReference type="InterPro" id="IPR043856">
    <property type="entry name" value="DUF5818"/>
</dbReference>
<proteinExistence type="predicted"/>
<organism evidence="1 2">
    <name type="scientific">Erythrobacter westpacificensis</name>
    <dbReference type="NCBI Taxonomy" id="1055231"/>
    <lineage>
        <taxon>Bacteria</taxon>
        <taxon>Pseudomonadati</taxon>
        <taxon>Pseudomonadota</taxon>
        <taxon>Alphaproteobacteria</taxon>
        <taxon>Sphingomonadales</taxon>
        <taxon>Erythrobacteraceae</taxon>
        <taxon>Erythrobacter/Porphyrobacter group</taxon>
        <taxon>Erythrobacter</taxon>
    </lineage>
</organism>
<name>A0ABP9K0Q2_9SPHN</name>